<accession>A0A2P1P908</accession>
<feature type="domain" description="Peptidase S49" evidence="5">
    <location>
        <begin position="112"/>
        <end position="254"/>
    </location>
</feature>
<dbReference type="GO" id="GO:0008236">
    <property type="term" value="F:serine-type peptidase activity"/>
    <property type="evidence" value="ECO:0007669"/>
    <property type="project" value="UniProtKB-KW"/>
</dbReference>
<dbReference type="GO" id="GO:0006508">
    <property type="term" value="P:proteolysis"/>
    <property type="evidence" value="ECO:0007669"/>
    <property type="project" value="UniProtKB-KW"/>
</dbReference>
<evidence type="ECO:0000256" key="1">
    <source>
        <dbReference type="ARBA" id="ARBA00008683"/>
    </source>
</evidence>
<evidence type="ECO:0000256" key="2">
    <source>
        <dbReference type="ARBA" id="ARBA00022670"/>
    </source>
</evidence>
<reference evidence="6 7" key="1">
    <citation type="submission" date="2018-03" db="EMBL/GenBank/DDBJ databases">
        <title>A gene transfer event suggests a long-term partnership between eustigmatophyte algae and a novel lineage of endosymbiotic bacteria.</title>
        <authorList>
            <person name="Yurchenko T."/>
            <person name="Sevcikova T."/>
            <person name="Pribyl P."/>
            <person name="El Karkouri K."/>
            <person name="Klimes V."/>
            <person name="Amaral R."/>
            <person name="Zbrankova V."/>
            <person name="Kim E."/>
            <person name="Raoult D."/>
            <person name="Santos L.M.A."/>
            <person name="Elias M."/>
        </authorList>
    </citation>
    <scope>NUCLEOTIDE SEQUENCE [LARGE SCALE GENOMIC DNA]</scope>
    <source>
        <strain evidence="6">CCALA 838</strain>
    </source>
</reference>
<evidence type="ECO:0000313" key="7">
    <source>
        <dbReference type="Proteomes" id="UP000241762"/>
    </source>
</evidence>
<evidence type="ECO:0000259" key="5">
    <source>
        <dbReference type="Pfam" id="PF01343"/>
    </source>
</evidence>
<dbReference type="Gene3D" id="6.20.330.10">
    <property type="match status" value="1"/>
</dbReference>
<keyword evidence="2" id="KW-0645">Protease</keyword>
<dbReference type="CDD" id="cd07023">
    <property type="entry name" value="S49_Sppa_N_C"/>
    <property type="match status" value="1"/>
</dbReference>
<dbReference type="PANTHER" id="PTHR42987">
    <property type="entry name" value="PEPTIDASE S49"/>
    <property type="match status" value="1"/>
</dbReference>
<dbReference type="RefSeq" id="WP_234352479.1">
    <property type="nucleotide sequence ID" value="NZ_CP027845.1"/>
</dbReference>
<keyword evidence="3" id="KW-0378">Hydrolase</keyword>
<keyword evidence="4" id="KW-0720">Serine protease</keyword>
<name>A0A2P1P908_9RICK</name>
<proteinExistence type="inferred from homology"/>
<dbReference type="InterPro" id="IPR002142">
    <property type="entry name" value="Peptidase_S49"/>
</dbReference>
<dbReference type="InterPro" id="IPR029045">
    <property type="entry name" value="ClpP/crotonase-like_dom_sf"/>
</dbReference>
<dbReference type="SUPFAM" id="SSF52096">
    <property type="entry name" value="ClpP/crotonase"/>
    <property type="match status" value="1"/>
</dbReference>
<evidence type="ECO:0000313" key="6">
    <source>
        <dbReference type="EMBL" id="AVP87750.1"/>
    </source>
</evidence>
<evidence type="ECO:0000256" key="3">
    <source>
        <dbReference type="ARBA" id="ARBA00022801"/>
    </source>
</evidence>
<dbReference type="Proteomes" id="UP000241762">
    <property type="component" value="Chromosome"/>
</dbReference>
<dbReference type="AlphaFoldDB" id="A0A2P1P908"/>
<dbReference type="Pfam" id="PF01343">
    <property type="entry name" value="Peptidase_S49"/>
    <property type="match status" value="1"/>
</dbReference>
<dbReference type="InterPro" id="IPR047272">
    <property type="entry name" value="S49_SppA_C"/>
</dbReference>
<gene>
    <name evidence="6" type="ORF">phytr_8180</name>
</gene>
<dbReference type="KEGG" id="ptc:phytr_8180"/>
<dbReference type="Gene3D" id="3.90.226.10">
    <property type="entry name" value="2-enoyl-CoA Hydratase, Chain A, domain 1"/>
    <property type="match status" value="1"/>
</dbReference>
<protein>
    <recommendedName>
        <fullName evidence="5">Peptidase S49 domain-containing protein</fullName>
    </recommendedName>
</protein>
<sequence>MKTAIKRNYKMVASSAIKQPQNKLLQCLSSCWPFGLFSKKKQKTVSILRLDGAIGKGSMSKSGLTLDGLNELIEKAFEPQNLKAVCLAISSPGGMPVQAELIAARIIQLSAEKKVPVYSFVEDMAASGGYWLACAGEEIYASESSIIGSIGVIYTGFGLHKVMEKLGLERRIYTQGTKKSILDPFLPEKADDVKLIKKLQNQIYDHFVSYVKGRRKDKLTQSDSILFTGEFWAGKTALDYGLIDGIDNLYNFINKKFGSDIQVQHIKPKAPWYKKYLSINLGESIISELKEHLTYNDKLWF</sequence>
<dbReference type="EMBL" id="CP027845">
    <property type="protein sequence ID" value="AVP87750.1"/>
    <property type="molecule type" value="Genomic_DNA"/>
</dbReference>
<comment type="similarity">
    <text evidence="1">Belongs to the peptidase S49 family.</text>
</comment>
<dbReference type="PANTHER" id="PTHR42987:SF8">
    <property type="entry name" value="PROTEINASE"/>
    <property type="match status" value="1"/>
</dbReference>
<evidence type="ECO:0000256" key="4">
    <source>
        <dbReference type="ARBA" id="ARBA00022825"/>
    </source>
</evidence>
<keyword evidence="7" id="KW-1185">Reference proteome</keyword>
<organism evidence="6 7">
    <name type="scientific">Candidatus Phycorickettsia trachydisci</name>
    <dbReference type="NCBI Taxonomy" id="2115978"/>
    <lineage>
        <taxon>Bacteria</taxon>
        <taxon>Pseudomonadati</taxon>
        <taxon>Pseudomonadota</taxon>
        <taxon>Alphaproteobacteria</taxon>
        <taxon>Rickettsiales</taxon>
        <taxon>Rickettsiaceae</taxon>
        <taxon>Candidatus Phycorickettsia</taxon>
    </lineage>
</organism>